<evidence type="ECO:0000313" key="2">
    <source>
        <dbReference type="Proteomes" id="UP000065734"/>
    </source>
</evidence>
<accession>A0A0P0J9L1</accession>
<proteinExistence type="predicted"/>
<dbReference type="Pfam" id="PF11843">
    <property type="entry name" value="DUF3363"/>
    <property type="match status" value="1"/>
</dbReference>
<name>A0A0P0J9L1_BLAVI</name>
<dbReference type="AlphaFoldDB" id="A0A0P0J9L1"/>
<evidence type="ECO:0008006" key="3">
    <source>
        <dbReference type="Google" id="ProtNLM"/>
    </source>
</evidence>
<dbReference type="InterPro" id="IPR021795">
    <property type="entry name" value="DUF3363"/>
</dbReference>
<evidence type="ECO:0000313" key="1">
    <source>
        <dbReference type="EMBL" id="CUU43283.1"/>
    </source>
</evidence>
<dbReference type="EMBL" id="LN907867">
    <property type="protein sequence ID" value="CUU43283.1"/>
    <property type="molecule type" value="Genomic_DNA"/>
</dbReference>
<dbReference type="STRING" id="1079.BVIR_2856"/>
<organism evidence="1 2">
    <name type="scientific">Blastochloris viridis</name>
    <name type="common">Rhodopseudomonas viridis</name>
    <dbReference type="NCBI Taxonomy" id="1079"/>
    <lineage>
        <taxon>Bacteria</taxon>
        <taxon>Pseudomonadati</taxon>
        <taxon>Pseudomonadota</taxon>
        <taxon>Alphaproteobacteria</taxon>
        <taxon>Hyphomicrobiales</taxon>
        <taxon>Blastochloridaceae</taxon>
        <taxon>Blastochloris</taxon>
    </lineage>
</organism>
<reference evidence="2" key="1">
    <citation type="journal article" date="2016" name="Genome Announc.">
        <title>Revised genome sequence of the purple photosynthetic bacterium Blastochloris viridis.</title>
        <authorList>
            <person name="Liu L.N."/>
            <person name="Faulkner M."/>
            <person name="Liu X."/>
            <person name="Huang F."/>
            <person name="Darby A.C."/>
            <person name="Hall N."/>
        </authorList>
    </citation>
    <scope>NUCLEOTIDE SEQUENCE [LARGE SCALE GENOMIC DNA]</scope>
    <source>
        <strain evidence="2">ATCC 19567 / DSM 133 / F</strain>
    </source>
</reference>
<dbReference type="KEGG" id="bvr:BVIR_2856"/>
<sequence length="122" mass="13408">MPTGNHQTRARKTEKSKSFGVAVYDLLGTLRQRELDALGQRLAGEMNMPFQQSAGGEFVAGTYRQRFALSSGRFARIGDGLGFKLVLWTPSVEKHIDQHISGVARADGGVDWSFGRRRGLGL</sequence>
<protein>
    <recommendedName>
        <fullName evidence="3">DUF3363 domain-containing protein</fullName>
    </recommendedName>
</protein>
<keyword evidence="2" id="KW-1185">Reference proteome</keyword>
<dbReference type="Proteomes" id="UP000065734">
    <property type="component" value="Chromosome I"/>
</dbReference>
<gene>
    <name evidence="1" type="ORF">BVIRIDIS_23010</name>
</gene>
<dbReference type="PATRIC" id="fig|1079.6.peg.2999"/>